<dbReference type="EMBL" id="KV003165">
    <property type="protein sequence ID" value="KZV37045.1"/>
    <property type="molecule type" value="Genomic_DNA"/>
</dbReference>
<accession>A0A2Z7BYE1</accession>
<sequence>MQTSSSTQIISGLRIRPCTKNSSDHSINLGLWRPLQLVVPTTAYGAHYSLQWSLQLVVVASALGDHFSSWWSFQLSVVTSACGGVTLMVQLSYGGSTQLMGINSA</sequence>
<organism evidence="1 2">
    <name type="scientific">Dorcoceras hygrometricum</name>
    <dbReference type="NCBI Taxonomy" id="472368"/>
    <lineage>
        <taxon>Eukaryota</taxon>
        <taxon>Viridiplantae</taxon>
        <taxon>Streptophyta</taxon>
        <taxon>Embryophyta</taxon>
        <taxon>Tracheophyta</taxon>
        <taxon>Spermatophyta</taxon>
        <taxon>Magnoliopsida</taxon>
        <taxon>eudicotyledons</taxon>
        <taxon>Gunneridae</taxon>
        <taxon>Pentapetalae</taxon>
        <taxon>asterids</taxon>
        <taxon>lamiids</taxon>
        <taxon>Lamiales</taxon>
        <taxon>Gesneriaceae</taxon>
        <taxon>Didymocarpoideae</taxon>
        <taxon>Trichosporeae</taxon>
        <taxon>Loxocarpinae</taxon>
        <taxon>Dorcoceras</taxon>
    </lineage>
</organism>
<evidence type="ECO:0000313" key="1">
    <source>
        <dbReference type="EMBL" id="KZV37045.1"/>
    </source>
</evidence>
<proteinExistence type="predicted"/>
<evidence type="ECO:0000313" key="2">
    <source>
        <dbReference type="Proteomes" id="UP000250235"/>
    </source>
</evidence>
<name>A0A2Z7BYE1_9LAMI</name>
<protein>
    <submittedName>
        <fullName evidence="1">Protein HAPLESS 2-like</fullName>
    </submittedName>
</protein>
<dbReference type="Proteomes" id="UP000250235">
    <property type="component" value="Unassembled WGS sequence"/>
</dbReference>
<reference evidence="1 2" key="1">
    <citation type="journal article" date="2015" name="Proc. Natl. Acad. Sci. U.S.A.">
        <title>The resurrection genome of Boea hygrometrica: A blueprint for survival of dehydration.</title>
        <authorList>
            <person name="Xiao L."/>
            <person name="Yang G."/>
            <person name="Zhang L."/>
            <person name="Yang X."/>
            <person name="Zhao S."/>
            <person name="Ji Z."/>
            <person name="Zhou Q."/>
            <person name="Hu M."/>
            <person name="Wang Y."/>
            <person name="Chen M."/>
            <person name="Xu Y."/>
            <person name="Jin H."/>
            <person name="Xiao X."/>
            <person name="Hu G."/>
            <person name="Bao F."/>
            <person name="Hu Y."/>
            <person name="Wan P."/>
            <person name="Li L."/>
            <person name="Deng X."/>
            <person name="Kuang T."/>
            <person name="Xiang C."/>
            <person name="Zhu J.K."/>
            <person name="Oliver M.J."/>
            <person name="He Y."/>
        </authorList>
    </citation>
    <scope>NUCLEOTIDE SEQUENCE [LARGE SCALE GENOMIC DNA]</scope>
    <source>
        <strain evidence="2">cv. XS01</strain>
    </source>
</reference>
<dbReference type="AlphaFoldDB" id="A0A2Z7BYE1"/>
<keyword evidence="2" id="KW-1185">Reference proteome</keyword>
<gene>
    <name evidence="1" type="ORF">F511_11991</name>
</gene>